<evidence type="ECO:0000313" key="2">
    <source>
        <dbReference type="Proteomes" id="UP000018745"/>
    </source>
</evidence>
<dbReference type="Proteomes" id="UP000018745">
    <property type="component" value="Chromosome"/>
</dbReference>
<evidence type="ECO:0008006" key="3">
    <source>
        <dbReference type="Google" id="ProtNLM"/>
    </source>
</evidence>
<protein>
    <recommendedName>
        <fullName evidence="3">Ig-like domain-containing protein</fullName>
    </recommendedName>
</protein>
<dbReference type="RefSeq" id="WP_024071410.1">
    <property type="nucleotide sequence ID" value="NC_023062.1"/>
</dbReference>
<gene>
    <name evidence="1" type="ORF">OVS_03215</name>
</gene>
<name>A0ABM5P1Q8_9MOLU</name>
<evidence type="ECO:0000313" key="1">
    <source>
        <dbReference type="EMBL" id="AHC40396.1"/>
    </source>
</evidence>
<accession>A0ABM5P1Q8</accession>
<organism evidence="1 2">
    <name type="scientific">Mycoplasma ovis str. Michigan</name>
    <dbReference type="NCBI Taxonomy" id="1415773"/>
    <lineage>
        <taxon>Bacteria</taxon>
        <taxon>Bacillati</taxon>
        <taxon>Mycoplasmatota</taxon>
        <taxon>Mollicutes</taxon>
        <taxon>Mycoplasmataceae</taxon>
        <taxon>Mycoplasma</taxon>
    </lineage>
</organism>
<dbReference type="EMBL" id="CP006935">
    <property type="protein sequence ID" value="AHC40396.1"/>
    <property type="molecule type" value="Genomic_DNA"/>
</dbReference>
<reference evidence="1 2" key="1">
    <citation type="journal article" date="2014" name="Genome Announc.">
        <title>Complete Genome Sequence of Mycoplasma ovis Strain Michigan, a Hemoplasma of Sheep with Two Distinct 16S rRNA Genes.</title>
        <authorList>
            <person name="Deshuillers P.L."/>
            <person name="Santos A.P."/>
            <person name="do Nascimento N.C."/>
            <person name="Hampel J.A."/>
            <person name="Bergin I.L."/>
            <person name="Dyson M.C."/>
            <person name="Messick J.B."/>
        </authorList>
    </citation>
    <scope>NUCLEOTIDE SEQUENCE [LARGE SCALE GENOMIC DNA]</scope>
    <source>
        <strain evidence="1 2">Michigan</strain>
    </source>
</reference>
<proteinExistence type="predicted"/>
<keyword evidence="2" id="KW-1185">Reference proteome</keyword>
<sequence length="102" mass="11569">MVVCLEEKGSDKKQVTFKWFKNYQDISPAKVKWLTSTGLGIVKVQLEEDEDGKEELFVPSEEVFRGNSVITVVKPASNKEHKFDGSNCQIQSKEKDWGVNCT</sequence>